<organism evidence="2 3">
    <name type="scientific">Nocardia xishanensis</name>
    <dbReference type="NCBI Taxonomy" id="238964"/>
    <lineage>
        <taxon>Bacteria</taxon>
        <taxon>Bacillati</taxon>
        <taxon>Actinomycetota</taxon>
        <taxon>Actinomycetes</taxon>
        <taxon>Mycobacteriales</taxon>
        <taxon>Nocardiaceae</taxon>
        <taxon>Nocardia</taxon>
    </lineage>
</organism>
<evidence type="ECO:0000313" key="2">
    <source>
        <dbReference type="EMBL" id="MFI2473926.1"/>
    </source>
</evidence>
<reference evidence="2 3" key="1">
    <citation type="submission" date="2024-10" db="EMBL/GenBank/DDBJ databases">
        <title>The Natural Products Discovery Center: Release of the First 8490 Sequenced Strains for Exploring Actinobacteria Biosynthetic Diversity.</title>
        <authorList>
            <person name="Kalkreuter E."/>
            <person name="Kautsar S.A."/>
            <person name="Yang D."/>
            <person name="Bader C.D."/>
            <person name="Teijaro C.N."/>
            <person name="Fluegel L."/>
            <person name="Davis C.M."/>
            <person name="Simpson J.R."/>
            <person name="Lauterbach L."/>
            <person name="Steele A.D."/>
            <person name="Gui C."/>
            <person name="Meng S."/>
            <person name="Li G."/>
            <person name="Viehrig K."/>
            <person name="Ye F."/>
            <person name="Su P."/>
            <person name="Kiefer A.F."/>
            <person name="Nichols A."/>
            <person name="Cepeda A.J."/>
            <person name="Yan W."/>
            <person name="Fan B."/>
            <person name="Jiang Y."/>
            <person name="Adhikari A."/>
            <person name="Zheng C.-J."/>
            <person name="Schuster L."/>
            <person name="Cowan T.M."/>
            <person name="Smanski M.J."/>
            <person name="Chevrette M.G."/>
            <person name="De Carvalho L.P.S."/>
            <person name="Shen B."/>
        </authorList>
    </citation>
    <scope>NUCLEOTIDE SEQUENCE [LARGE SCALE GENOMIC DNA]</scope>
    <source>
        <strain evidence="2 3">NPDC019275</strain>
    </source>
</reference>
<feature type="domain" description="Aminoglycoside phosphotransferase" evidence="1">
    <location>
        <begin position="49"/>
        <end position="276"/>
    </location>
</feature>
<keyword evidence="3" id="KW-1185">Reference proteome</keyword>
<proteinExistence type="predicted"/>
<evidence type="ECO:0000313" key="3">
    <source>
        <dbReference type="Proteomes" id="UP001611415"/>
    </source>
</evidence>
<comment type="caution">
    <text evidence="2">The sequence shown here is derived from an EMBL/GenBank/DDBJ whole genome shotgun (WGS) entry which is preliminary data.</text>
</comment>
<dbReference type="Pfam" id="PF01636">
    <property type="entry name" value="APH"/>
    <property type="match status" value="1"/>
</dbReference>
<evidence type="ECO:0000259" key="1">
    <source>
        <dbReference type="Pfam" id="PF01636"/>
    </source>
</evidence>
<gene>
    <name evidence="2" type="ORF">ACH49W_11160</name>
</gene>
<dbReference type="EMBL" id="JBIRYO010000006">
    <property type="protein sequence ID" value="MFI2473926.1"/>
    <property type="molecule type" value="Genomic_DNA"/>
</dbReference>
<dbReference type="InterPro" id="IPR002575">
    <property type="entry name" value="Aminoglycoside_PTrfase"/>
</dbReference>
<sequence length="329" mass="34510">MGIETDRESPSETTALVDALAEAAARAGAAGTPPMLLVERADVLVLRVGDVVVKAHPAETDATELLSRLRLANAPHLRDILLPPLPIGDALLTRHAARTITAWPYGEPVDPDDPDAAPWEAAAMLLARLHALPAAADLSLAAGASVARAAAHVLPEAGGPKRVRRAMRRLRAASDVVNPAAAAVVCRAFATLPESSATARTLVHGDFHLGQLVREPRDTADPWRLIDIDDLGVGDPAWDLARPAALFAAGILEPVSWLRFLDAYRAAGGVAVPRGADEWTALDIPARAVAVQAAALAVTAAGRERRELDDLDTALVDACRRIATASDLS</sequence>
<dbReference type="RefSeq" id="WP_357401379.1">
    <property type="nucleotide sequence ID" value="NZ_JBEYCD010000002.1"/>
</dbReference>
<dbReference type="Proteomes" id="UP001611415">
    <property type="component" value="Unassembled WGS sequence"/>
</dbReference>
<accession>A0ABW7WYP4</accession>
<protein>
    <submittedName>
        <fullName evidence="2">Phosphotransferase family protein</fullName>
    </submittedName>
</protein>
<dbReference type="InterPro" id="IPR011009">
    <property type="entry name" value="Kinase-like_dom_sf"/>
</dbReference>
<name>A0ABW7WYP4_9NOCA</name>
<dbReference type="SUPFAM" id="SSF56112">
    <property type="entry name" value="Protein kinase-like (PK-like)"/>
    <property type="match status" value="1"/>
</dbReference>
<dbReference type="Gene3D" id="3.90.1200.10">
    <property type="match status" value="1"/>
</dbReference>